<dbReference type="Pfam" id="PF16938">
    <property type="entry name" value="Phage_holin_Dp1"/>
    <property type="match status" value="1"/>
</dbReference>
<dbReference type="AlphaFoldDB" id="A0A4R0SR12"/>
<name>A0A4R0SR12_BIFLL</name>
<dbReference type="Proteomes" id="UP000291881">
    <property type="component" value="Unassembled WGS sequence"/>
</dbReference>
<comment type="caution">
    <text evidence="2">The sequence shown here is derived from an EMBL/GenBank/DDBJ whole genome shotgun (WGS) entry which is preliminary data.</text>
</comment>
<keyword evidence="1" id="KW-0472">Membrane</keyword>
<organism evidence="2 3">
    <name type="scientific">Bifidobacterium longum subsp. longum</name>
    <dbReference type="NCBI Taxonomy" id="1679"/>
    <lineage>
        <taxon>Bacteria</taxon>
        <taxon>Bacillati</taxon>
        <taxon>Actinomycetota</taxon>
        <taxon>Actinomycetes</taxon>
        <taxon>Bifidobacteriales</taxon>
        <taxon>Bifidobacteriaceae</taxon>
        <taxon>Bifidobacterium</taxon>
    </lineage>
</organism>
<dbReference type="EMBL" id="SHPS01000029">
    <property type="protein sequence ID" value="TCD85335.1"/>
    <property type="molecule type" value="Genomic_DNA"/>
</dbReference>
<proteinExistence type="predicted"/>
<evidence type="ECO:0008006" key="4">
    <source>
        <dbReference type="Google" id="ProtNLM"/>
    </source>
</evidence>
<evidence type="ECO:0000313" key="2">
    <source>
        <dbReference type="EMBL" id="TCD85335.1"/>
    </source>
</evidence>
<gene>
    <name evidence="2" type="ORF">MCC10009_1330</name>
</gene>
<reference evidence="2 3" key="1">
    <citation type="journal article" date="2018" name="Sci. Rep.">
        <title>Genomic diversity and distribution of Bifidobacterium longum subsp. longum across the human lifespan.</title>
        <authorList>
            <person name="Odamaki T."/>
            <person name="Bottacini F."/>
            <person name="Kato K."/>
            <person name="Mitsuyama E."/>
            <person name="Yoshida K."/>
            <person name="Horigome A."/>
            <person name="Xiao J.Z."/>
            <person name="van Sinderen D."/>
        </authorList>
    </citation>
    <scope>NUCLEOTIDE SEQUENCE [LARGE SCALE GENOMIC DNA]</scope>
    <source>
        <strain evidence="2 3">MCC10009</strain>
    </source>
</reference>
<evidence type="ECO:0000313" key="3">
    <source>
        <dbReference type="Proteomes" id="UP000291881"/>
    </source>
</evidence>
<keyword evidence="1" id="KW-0812">Transmembrane</keyword>
<sequence length="123" mass="12861">MKASGTYISGALLISSHISWAESTAPTTVVRAAGSGHTIQASERPSASTGDVPDWLIPSRVYDILKWLGLIVLPALALFVSTVGPAWDWTHVDAIVTTLNALGILADALIGVSAIKQRLDLAA</sequence>
<feature type="transmembrane region" description="Helical" evidence="1">
    <location>
        <begin position="64"/>
        <end position="87"/>
    </location>
</feature>
<evidence type="ECO:0000256" key="1">
    <source>
        <dbReference type="SAM" id="Phobius"/>
    </source>
</evidence>
<feature type="transmembrane region" description="Helical" evidence="1">
    <location>
        <begin position="94"/>
        <end position="115"/>
    </location>
</feature>
<keyword evidence="1" id="KW-1133">Transmembrane helix</keyword>
<accession>A0A4R0SR12</accession>
<dbReference type="InterPro" id="IPR031612">
    <property type="entry name" value="Phage_holin_Dp1"/>
</dbReference>
<protein>
    <recommendedName>
        <fullName evidence="4">Holin</fullName>
    </recommendedName>
</protein>